<feature type="signal peptide" evidence="1">
    <location>
        <begin position="1"/>
        <end position="18"/>
    </location>
</feature>
<evidence type="ECO:0000256" key="1">
    <source>
        <dbReference type="SAM" id="SignalP"/>
    </source>
</evidence>
<protein>
    <submittedName>
        <fullName evidence="2">Uncharacterized protein</fullName>
    </submittedName>
</protein>
<accession>A0A8D8ZEL6</accession>
<dbReference type="AlphaFoldDB" id="A0A8D8ZEL6"/>
<evidence type="ECO:0000313" key="2">
    <source>
        <dbReference type="EMBL" id="CAG6744916.1"/>
    </source>
</evidence>
<proteinExistence type="predicted"/>
<name>A0A8D8ZEL6_9HEMI</name>
<reference evidence="2" key="1">
    <citation type="submission" date="2021-05" db="EMBL/GenBank/DDBJ databases">
        <authorList>
            <person name="Alioto T."/>
            <person name="Alioto T."/>
            <person name="Gomez Garrido J."/>
        </authorList>
    </citation>
    <scope>NUCLEOTIDE SEQUENCE</scope>
</reference>
<dbReference type="EMBL" id="HBUF01478463">
    <property type="protein sequence ID" value="CAG6744916.1"/>
    <property type="molecule type" value="Transcribed_RNA"/>
</dbReference>
<feature type="chain" id="PRO_5034178810" evidence="1">
    <location>
        <begin position="19"/>
        <end position="110"/>
    </location>
</feature>
<sequence>MLCLMIILYLGRYLYVKYYECLLQGRTYLKCEYLYIIISHVYSIRFPRDTLWMFVQYLLTHPENVLVLYNTLCVRVYINMYIIISIIHKYIVQDLSTVSTPYLHNVSFHF</sequence>
<keyword evidence="1" id="KW-0732">Signal</keyword>
<organism evidence="2">
    <name type="scientific">Cacopsylla melanoneura</name>
    <dbReference type="NCBI Taxonomy" id="428564"/>
    <lineage>
        <taxon>Eukaryota</taxon>
        <taxon>Metazoa</taxon>
        <taxon>Ecdysozoa</taxon>
        <taxon>Arthropoda</taxon>
        <taxon>Hexapoda</taxon>
        <taxon>Insecta</taxon>
        <taxon>Pterygota</taxon>
        <taxon>Neoptera</taxon>
        <taxon>Paraneoptera</taxon>
        <taxon>Hemiptera</taxon>
        <taxon>Sternorrhyncha</taxon>
        <taxon>Psylloidea</taxon>
        <taxon>Psyllidae</taxon>
        <taxon>Psyllinae</taxon>
        <taxon>Cacopsylla</taxon>
    </lineage>
</organism>